<evidence type="ECO:0000256" key="1">
    <source>
        <dbReference type="ARBA" id="ARBA00004370"/>
    </source>
</evidence>
<evidence type="ECO:0000256" key="2">
    <source>
        <dbReference type="ARBA" id="ARBA00023136"/>
    </source>
</evidence>
<evidence type="ECO:0000313" key="6">
    <source>
        <dbReference type="EMBL" id="KAK7444754.1"/>
    </source>
</evidence>
<organism evidence="6 7">
    <name type="scientific">Marasmiellus scandens</name>
    <dbReference type="NCBI Taxonomy" id="2682957"/>
    <lineage>
        <taxon>Eukaryota</taxon>
        <taxon>Fungi</taxon>
        <taxon>Dikarya</taxon>
        <taxon>Basidiomycota</taxon>
        <taxon>Agaricomycotina</taxon>
        <taxon>Agaricomycetes</taxon>
        <taxon>Agaricomycetidae</taxon>
        <taxon>Agaricales</taxon>
        <taxon>Marasmiineae</taxon>
        <taxon>Omphalotaceae</taxon>
        <taxon>Marasmiellus</taxon>
    </lineage>
</organism>
<dbReference type="PANTHER" id="PTHR31361:SF1">
    <property type="entry name" value="BETA-GLUCAN SYNTHESIS-ASSOCIATED PROTEIN KRE6-RELATED"/>
    <property type="match status" value="1"/>
</dbReference>
<evidence type="ECO:0000256" key="5">
    <source>
        <dbReference type="SAM" id="MobiDB-lite"/>
    </source>
</evidence>
<keyword evidence="7" id="KW-1185">Reference proteome</keyword>
<dbReference type="Proteomes" id="UP001498398">
    <property type="component" value="Unassembled WGS sequence"/>
</dbReference>
<dbReference type="InterPro" id="IPR013320">
    <property type="entry name" value="ConA-like_dom_sf"/>
</dbReference>
<proteinExistence type="predicted"/>
<evidence type="ECO:0000256" key="3">
    <source>
        <dbReference type="ARBA" id="ARBA00023180"/>
    </source>
</evidence>
<keyword evidence="4" id="KW-0961">Cell wall biogenesis/degradation</keyword>
<protein>
    <recommendedName>
        <fullName evidence="8">GH16 domain-containing protein</fullName>
    </recommendedName>
</protein>
<comment type="subcellular location">
    <subcellularLocation>
        <location evidence="1">Membrane</location>
    </subcellularLocation>
</comment>
<dbReference type="PANTHER" id="PTHR31361">
    <property type="entry name" value="BETA-GLUCAN SYNTHESIS-ASSOCIATED PROTEIN KRE6-RELATED"/>
    <property type="match status" value="1"/>
</dbReference>
<keyword evidence="2" id="KW-0472">Membrane</keyword>
<dbReference type="EMBL" id="JBANRG010000049">
    <property type="protein sequence ID" value="KAK7444754.1"/>
    <property type="molecule type" value="Genomic_DNA"/>
</dbReference>
<evidence type="ECO:0000256" key="4">
    <source>
        <dbReference type="ARBA" id="ARBA00023316"/>
    </source>
</evidence>
<gene>
    <name evidence="6" type="ORF">VKT23_015071</name>
</gene>
<dbReference type="Pfam" id="PF03935">
    <property type="entry name" value="SKN1_KRE6_Sbg1"/>
    <property type="match status" value="1"/>
</dbReference>
<evidence type="ECO:0000313" key="7">
    <source>
        <dbReference type="Proteomes" id="UP001498398"/>
    </source>
</evidence>
<name>A0ABR1J1W4_9AGAR</name>
<dbReference type="SUPFAM" id="SSF49899">
    <property type="entry name" value="Concanavalin A-like lectins/glucanases"/>
    <property type="match status" value="1"/>
</dbReference>
<accession>A0ABR1J1W4</accession>
<evidence type="ECO:0008006" key="8">
    <source>
        <dbReference type="Google" id="ProtNLM"/>
    </source>
</evidence>
<dbReference type="Gene3D" id="2.60.120.200">
    <property type="match status" value="1"/>
</dbReference>
<sequence length="211" mass="22911">MFTCPSRTCNTPVHHRENIHDLNFKSGMVQSWNKLCFTTGYIEVSVSMPGSPKVPGFWPGAWTMGNLGRAGYGATTEGMWPYSYDTCDLGTFPNQTNPDGETPANALNGGNGGGPVSFLPGQRLSACTCEGSDHPGPNTGTGRGVPEIDIIETHIPCQNCRVLISSTLTPNTTRLSQPFTRLRGPRRLSLRTRLNGEESTLRITLLLMILI</sequence>
<keyword evidence="3" id="KW-0325">Glycoprotein</keyword>
<comment type="caution">
    <text evidence="6">The sequence shown here is derived from an EMBL/GenBank/DDBJ whole genome shotgun (WGS) entry which is preliminary data.</text>
</comment>
<feature type="region of interest" description="Disordered" evidence="5">
    <location>
        <begin position="93"/>
        <end position="115"/>
    </location>
</feature>
<reference evidence="6 7" key="1">
    <citation type="submission" date="2024-01" db="EMBL/GenBank/DDBJ databases">
        <title>A draft genome for the cacao thread blight pathogen Marasmiellus scandens.</title>
        <authorList>
            <person name="Baruah I.K."/>
            <person name="Leung J."/>
            <person name="Bukari Y."/>
            <person name="Amoako-Attah I."/>
            <person name="Meinhardt L.W."/>
            <person name="Bailey B.A."/>
            <person name="Cohen S.P."/>
        </authorList>
    </citation>
    <scope>NUCLEOTIDE SEQUENCE [LARGE SCALE GENOMIC DNA]</scope>
    <source>
        <strain evidence="6 7">GH-19</strain>
    </source>
</reference>
<dbReference type="InterPro" id="IPR005629">
    <property type="entry name" value="Skn1/Kre6/Sbg1"/>
</dbReference>